<dbReference type="GO" id="GO:0004407">
    <property type="term" value="F:histone deacetylase activity"/>
    <property type="evidence" value="ECO:0007669"/>
    <property type="project" value="TreeGrafter"/>
</dbReference>
<dbReference type="Proteomes" id="UP000298588">
    <property type="component" value="Chromosome"/>
</dbReference>
<proteinExistence type="inferred from homology"/>
<accession>A0A4D7QK88</accession>
<dbReference type="PRINTS" id="PR01270">
    <property type="entry name" value="HDASUPER"/>
</dbReference>
<evidence type="ECO:0000256" key="1">
    <source>
        <dbReference type="ARBA" id="ARBA00005947"/>
    </source>
</evidence>
<name>A0A4D7QK88_9HYPH</name>
<dbReference type="InterPro" id="IPR037138">
    <property type="entry name" value="His_deacetylse_dom_sf"/>
</dbReference>
<dbReference type="EMBL" id="CP039865">
    <property type="protein sequence ID" value="QCK86393.1"/>
    <property type="molecule type" value="Genomic_DNA"/>
</dbReference>
<organism evidence="4 5">
    <name type="scientific">Phreatobacter aquaticus</name>
    <dbReference type="NCBI Taxonomy" id="2570229"/>
    <lineage>
        <taxon>Bacteria</taxon>
        <taxon>Pseudomonadati</taxon>
        <taxon>Pseudomonadota</taxon>
        <taxon>Alphaproteobacteria</taxon>
        <taxon>Hyphomicrobiales</taxon>
        <taxon>Phreatobacteraceae</taxon>
        <taxon>Phreatobacter</taxon>
    </lineage>
</organism>
<feature type="domain" description="Histone deacetylase" evidence="3">
    <location>
        <begin position="42"/>
        <end position="327"/>
    </location>
</feature>
<sequence length="331" mass="35589">MGCSGPAASAKTRGRPTGRTPLVTTLVVSHPQCLEHLTPFGHPERPDRLRMITHVLEHERFSDLARDEAPLVSIDAIARVHPTDYIERLDNATPLLGLVQVDGDTTLSPGSFEAARRSAGGGVFAVDEVMTGKVANAFVSTRPPGHHAETSTAMGFCMFNNAAIAARHARAVYGAERVAIMDFDVHHGNGTQDIFWSDPSVMYLSTHEMPLYPGTGAANETGAYNQIVNAPLAAGDGGSEFREAFDIVILPRLRAWKPDLLIISAGFDAHQRDPLANINLTEVDFAWATKRLMEIADEACGGRVVSLLEGGYDLEGLGRSVAAHVMALMRG</sequence>
<dbReference type="Gene3D" id="3.40.800.20">
    <property type="entry name" value="Histone deacetylase domain"/>
    <property type="match status" value="1"/>
</dbReference>
<evidence type="ECO:0000313" key="4">
    <source>
        <dbReference type="EMBL" id="QCK86393.1"/>
    </source>
</evidence>
<dbReference type="SUPFAM" id="SSF52768">
    <property type="entry name" value="Arginase/deacetylase"/>
    <property type="match status" value="1"/>
</dbReference>
<dbReference type="PANTHER" id="PTHR10625:SF10">
    <property type="entry name" value="HISTONE DEACETYLASE HDAC1"/>
    <property type="match status" value="1"/>
</dbReference>
<comment type="similarity">
    <text evidence="1">Belongs to the histone deacetylase family.</text>
</comment>
<dbReference type="AlphaFoldDB" id="A0A4D7QK88"/>
<gene>
    <name evidence="4" type="ORF">E8L99_11830</name>
</gene>
<dbReference type="Pfam" id="PF00850">
    <property type="entry name" value="Hist_deacetyl"/>
    <property type="match status" value="1"/>
</dbReference>
<protein>
    <submittedName>
        <fullName evidence="4">Histone deacetylase family protein</fullName>
    </submittedName>
</protein>
<dbReference type="PANTHER" id="PTHR10625">
    <property type="entry name" value="HISTONE DEACETYLASE HDAC1-RELATED"/>
    <property type="match status" value="1"/>
</dbReference>
<evidence type="ECO:0000256" key="2">
    <source>
        <dbReference type="SAM" id="MobiDB-lite"/>
    </source>
</evidence>
<evidence type="ECO:0000259" key="3">
    <source>
        <dbReference type="Pfam" id="PF00850"/>
    </source>
</evidence>
<keyword evidence="5" id="KW-1185">Reference proteome</keyword>
<dbReference type="InterPro" id="IPR000286">
    <property type="entry name" value="HDACs"/>
</dbReference>
<dbReference type="InterPro" id="IPR023801">
    <property type="entry name" value="His_deacetylse_dom"/>
</dbReference>
<dbReference type="GO" id="GO:0040029">
    <property type="term" value="P:epigenetic regulation of gene expression"/>
    <property type="evidence" value="ECO:0007669"/>
    <property type="project" value="TreeGrafter"/>
</dbReference>
<reference evidence="4 5" key="1">
    <citation type="submission" date="2019-04" db="EMBL/GenBank/DDBJ databases">
        <title>Phreatobacter aquaticus sp. nov.</title>
        <authorList>
            <person name="Choi A."/>
            <person name="Baek K."/>
        </authorList>
    </citation>
    <scope>NUCLEOTIDE SEQUENCE [LARGE SCALE GENOMIC DNA]</scope>
    <source>
        <strain evidence="4 5">NMCR1094</strain>
    </source>
</reference>
<evidence type="ECO:0000313" key="5">
    <source>
        <dbReference type="Proteomes" id="UP000298588"/>
    </source>
</evidence>
<dbReference type="OrthoDB" id="9808367at2"/>
<feature type="region of interest" description="Disordered" evidence="2">
    <location>
        <begin position="1"/>
        <end position="20"/>
    </location>
</feature>
<dbReference type="InterPro" id="IPR023696">
    <property type="entry name" value="Ureohydrolase_dom_sf"/>
</dbReference>
<dbReference type="KEGG" id="paqt:E8L99_11830"/>
<dbReference type="CDD" id="cd11599">
    <property type="entry name" value="HDAC_classII_2"/>
    <property type="match status" value="1"/>
</dbReference>